<dbReference type="SUPFAM" id="SSF158472">
    <property type="entry name" value="HAMP domain-like"/>
    <property type="match status" value="1"/>
</dbReference>
<dbReference type="SMART" id="SM00388">
    <property type="entry name" value="HisKA"/>
    <property type="match status" value="1"/>
</dbReference>
<keyword evidence="5" id="KW-0808">Transferase</keyword>
<evidence type="ECO:0000256" key="5">
    <source>
        <dbReference type="ARBA" id="ARBA00022679"/>
    </source>
</evidence>
<feature type="compositionally biased region" description="Low complexity" evidence="11">
    <location>
        <begin position="511"/>
        <end position="526"/>
    </location>
</feature>
<keyword evidence="6 12" id="KW-0812">Transmembrane</keyword>
<dbReference type="Pfam" id="PF00512">
    <property type="entry name" value="HisKA"/>
    <property type="match status" value="1"/>
</dbReference>
<dbReference type="InterPro" id="IPR003660">
    <property type="entry name" value="HAMP_dom"/>
</dbReference>
<dbReference type="PANTHER" id="PTHR45436">
    <property type="entry name" value="SENSOR HISTIDINE KINASE YKOH"/>
    <property type="match status" value="1"/>
</dbReference>
<feature type="transmembrane region" description="Helical" evidence="12">
    <location>
        <begin position="179"/>
        <end position="201"/>
    </location>
</feature>
<dbReference type="CDD" id="cd06225">
    <property type="entry name" value="HAMP"/>
    <property type="match status" value="1"/>
</dbReference>
<evidence type="ECO:0000256" key="6">
    <source>
        <dbReference type="ARBA" id="ARBA00022692"/>
    </source>
</evidence>
<dbReference type="Gene3D" id="3.30.565.10">
    <property type="entry name" value="Histidine kinase-like ATPase, C-terminal domain"/>
    <property type="match status" value="1"/>
</dbReference>
<feature type="domain" description="Histidine kinase" evidence="13">
    <location>
        <begin position="262"/>
        <end position="474"/>
    </location>
</feature>
<evidence type="ECO:0000259" key="13">
    <source>
        <dbReference type="PROSITE" id="PS50109"/>
    </source>
</evidence>
<keyword evidence="9" id="KW-0902">Two-component regulatory system</keyword>
<dbReference type="InterPro" id="IPR050428">
    <property type="entry name" value="TCS_sensor_his_kinase"/>
</dbReference>
<protein>
    <recommendedName>
        <fullName evidence="3">histidine kinase</fullName>
        <ecNumber evidence="3">2.7.13.3</ecNumber>
    </recommendedName>
</protein>
<feature type="region of interest" description="Disordered" evidence="11">
    <location>
        <begin position="511"/>
        <end position="569"/>
    </location>
</feature>
<dbReference type="InterPro" id="IPR036890">
    <property type="entry name" value="HATPase_C_sf"/>
</dbReference>
<dbReference type="InterPro" id="IPR004358">
    <property type="entry name" value="Sig_transdc_His_kin-like_C"/>
</dbReference>
<dbReference type="Gene3D" id="6.10.340.10">
    <property type="match status" value="1"/>
</dbReference>
<accession>A0A3N2C424</accession>
<sequence length="569" mass="59856">MVLGELRNVMRSTRVRILVAILLATTLSMTLVGVSTYTLGRQQTLATIDARLEHSAELIAFMVVGSGDSADAPATSDAAVDAVMRRWIFAEDETAIGVRADGSTVAPSAPSAFRLDDDLQLLDTITARSSRGVVTGEATGDRSVRYAIIPVQVVGDPSVAHVVIATDVHAALAESRGILAVEIVVAVVCLLLLGLVGWQLAGGLLHPIRLLRDAAARITESDLDERIPVVGRDDVSELTTTVNGMLDRLDEAFTSQRQLLDDVGHELKTPLTIVRGHLELLDPSDPAEVAATRDLALDELDRMSSLVADITELSTAGLASTLDREPVDIEAFTASVHEKATAISTEHEWTLGEQAALTADVDAGRLAQAWLQLADNAAKYSPAGSTIVISSRFDESDDPALVLSVADDGPGVPEALRERIFDRFTRVSGGRGVAGSGLGLSIVQAIAAAHGGWAEVEDTQQAGSLFSIRLPLAVADDDEGSDADLDLDPDETAAIPRSAMAQAIALREAQAAQEAAEAQTTAAMQAGPTPGDARPTIDAPPRSRAPSPEDDFPDLVDTSARRSAPEDHA</sequence>
<evidence type="ECO:0000313" key="15">
    <source>
        <dbReference type="EMBL" id="ROR82262.1"/>
    </source>
</evidence>
<dbReference type="InterPro" id="IPR003661">
    <property type="entry name" value="HisK_dim/P_dom"/>
</dbReference>
<evidence type="ECO:0000259" key="14">
    <source>
        <dbReference type="PROSITE" id="PS50885"/>
    </source>
</evidence>
<name>A0A3N2C424_9MICO</name>
<dbReference type="AlphaFoldDB" id="A0A3N2C424"/>
<dbReference type="PROSITE" id="PS50109">
    <property type="entry name" value="HIS_KIN"/>
    <property type="match status" value="1"/>
</dbReference>
<comment type="catalytic activity">
    <reaction evidence="1">
        <text>ATP + protein L-histidine = ADP + protein N-phospho-L-histidine.</text>
        <dbReference type="EC" id="2.7.13.3"/>
    </reaction>
</comment>
<proteinExistence type="predicted"/>
<dbReference type="CDD" id="cd00075">
    <property type="entry name" value="HATPase"/>
    <property type="match status" value="1"/>
</dbReference>
<evidence type="ECO:0000256" key="10">
    <source>
        <dbReference type="ARBA" id="ARBA00023136"/>
    </source>
</evidence>
<dbReference type="SUPFAM" id="SSF55874">
    <property type="entry name" value="ATPase domain of HSP90 chaperone/DNA topoisomerase II/histidine kinase"/>
    <property type="match status" value="1"/>
</dbReference>
<dbReference type="GO" id="GO:0000155">
    <property type="term" value="F:phosphorelay sensor kinase activity"/>
    <property type="evidence" value="ECO:0007669"/>
    <property type="project" value="InterPro"/>
</dbReference>
<evidence type="ECO:0000256" key="4">
    <source>
        <dbReference type="ARBA" id="ARBA00022553"/>
    </source>
</evidence>
<keyword evidence="16" id="KW-1185">Reference proteome</keyword>
<gene>
    <name evidence="15" type="ORF">EDD42_2350</name>
</gene>
<dbReference type="SMART" id="SM00304">
    <property type="entry name" value="HAMP"/>
    <property type="match status" value="1"/>
</dbReference>
<evidence type="ECO:0000256" key="8">
    <source>
        <dbReference type="ARBA" id="ARBA00022989"/>
    </source>
</evidence>
<evidence type="ECO:0000256" key="3">
    <source>
        <dbReference type="ARBA" id="ARBA00012438"/>
    </source>
</evidence>
<keyword evidence="10 12" id="KW-0472">Membrane</keyword>
<evidence type="ECO:0000256" key="11">
    <source>
        <dbReference type="SAM" id="MobiDB-lite"/>
    </source>
</evidence>
<feature type="domain" description="HAMP" evidence="14">
    <location>
        <begin position="202"/>
        <end position="254"/>
    </location>
</feature>
<keyword evidence="8 12" id="KW-1133">Transmembrane helix</keyword>
<dbReference type="EC" id="2.7.13.3" evidence="3"/>
<dbReference type="InterPro" id="IPR003594">
    <property type="entry name" value="HATPase_dom"/>
</dbReference>
<keyword evidence="4" id="KW-0597">Phosphoprotein</keyword>
<dbReference type="RefSeq" id="WP_085513168.1">
    <property type="nucleotide sequence ID" value="NZ_FXAP01000005.1"/>
</dbReference>
<dbReference type="Proteomes" id="UP000266915">
    <property type="component" value="Unassembled WGS sequence"/>
</dbReference>
<dbReference type="InterPro" id="IPR005467">
    <property type="entry name" value="His_kinase_dom"/>
</dbReference>
<dbReference type="SUPFAM" id="SSF47384">
    <property type="entry name" value="Homodimeric domain of signal transducing histidine kinase"/>
    <property type="match status" value="1"/>
</dbReference>
<feature type="transmembrane region" description="Helical" evidence="12">
    <location>
        <begin position="15"/>
        <end position="34"/>
    </location>
</feature>
<dbReference type="InterPro" id="IPR036097">
    <property type="entry name" value="HisK_dim/P_sf"/>
</dbReference>
<dbReference type="PANTHER" id="PTHR45436:SF5">
    <property type="entry name" value="SENSOR HISTIDINE KINASE TRCS"/>
    <property type="match status" value="1"/>
</dbReference>
<organism evidence="15 16">
    <name type="scientific">Plantibacter flavus</name>
    <dbReference type="NCBI Taxonomy" id="150123"/>
    <lineage>
        <taxon>Bacteria</taxon>
        <taxon>Bacillati</taxon>
        <taxon>Actinomycetota</taxon>
        <taxon>Actinomycetes</taxon>
        <taxon>Micrococcales</taxon>
        <taxon>Microbacteriaceae</taxon>
        <taxon>Plantibacter</taxon>
    </lineage>
</organism>
<dbReference type="Pfam" id="PF02518">
    <property type="entry name" value="HATPase_c"/>
    <property type="match status" value="1"/>
</dbReference>
<dbReference type="PROSITE" id="PS50885">
    <property type="entry name" value="HAMP"/>
    <property type="match status" value="1"/>
</dbReference>
<reference evidence="15 16" key="1">
    <citation type="submission" date="2018-11" db="EMBL/GenBank/DDBJ databases">
        <title>Sequencing the genomes of 1000 actinobacteria strains.</title>
        <authorList>
            <person name="Klenk H.-P."/>
        </authorList>
    </citation>
    <scope>NUCLEOTIDE SEQUENCE [LARGE SCALE GENOMIC DNA]</scope>
    <source>
        <strain evidence="15 16">DSM 14012</strain>
    </source>
</reference>
<evidence type="ECO:0000256" key="7">
    <source>
        <dbReference type="ARBA" id="ARBA00022777"/>
    </source>
</evidence>
<evidence type="ECO:0000313" key="16">
    <source>
        <dbReference type="Proteomes" id="UP000266915"/>
    </source>
</evidence>
<evidence type="ECO:0000256" key="12">
    <source>
        <dbReference type="SAM" id="Phobius"/>
    </source>
</evidence>
<evidence type="ECO:0000256" key="9">
    <source>
        <dbReference type="ARBA" id="ARBA00023012"/>
    </source>
</evidence>
<dbReference type="CDD" id="cd00082">
    <property type="entry name" value="HisKA"/>
    <property type="match status" value="1"/>
</dbReference>
<dbReference type="PRINTS" id="PR00344">
    <property type="entry name" value="BCTRLSENSOR"/>
</dbReference>
<dbReference type="Gene3D" id="1.10.287.130">
    <property type="match status" value="1"/>
</dbReference>
<comment type="caution">
    <text evidence="15">The sequence shown here is derived from an EMBL/GenBank/DDBJ whole genome shotgun (WGS) entry which is preliminary data.</text>
</comment>
<keyword evidence="7 15" id="KW-0418">Kinase</keyword>
<dbReference type="SMART" id="SM00387">
    <property type="entry name" value="HATPase_c"/>
    <property type="match status" value="1"/>
</dbReference>
<dbReference type="EMBL" id="RKHL01000001">
    <property type="protein sequence ID" value="ROR82262.1"/>
    <property type="molecule type" value="Genomic_DNA"/>
</dbReference>
<comment type="subcellular location">
    <subcellularLocation>
        <location evidence="2">Cell membrane</location>
    </subcellularLocation>
</comment>
<feature type="compositionally biased region" description="Basic and acidic residues" evidence="11">
    <location>
        <begin position="559"/>
        <end position="569"/>
    </location>
</feature>
<dbReference type="GO" id="GO:0005886">
    <property type="term" value="C:plasma membrane"/>
    <property type="evidence" value="ECO:0007669"/>
    <property type="project" value="UniProtKB-SubCell"/>
</dbReference>
<evidence type="ECO:0000256" key="2">
    <source>
        <dbReference type="ARBA" id="ARBA00004236"/>
    </source>
</evidence>
<dbReference type="Pfam" id="PF00672">
    <property type="entry name" value="HAMP"/>
    <property type="match status" value="1"/>
</dbReference>
<evidence type="ECO:0000256" key="1">
    <source>
        <dbReference type="ARBA" id="ARBA00000085"/>
    </source>
</evidence>